<keyword evidence="3" id="KW-1185">Reference proteome</keyword>
<protein>
    <submittedName>
        <fullName evidence="2">Uncharacterized protein</fullName>
    </submittedName>
</protein>
<dbReference type="EMBL" id="KN823290">
    <property type="protein sequence ID" value="KIO18405.1"/>
    <property type="molecule type" value="Genomic_DNA"/>
</dbReference>
<feature type="region of interest" description="Disordered" evidence="1">
    <location>
        <begin position="20"/>
        <end position="48"/>
    </location>
</feature>
<evidence type="ECO:0000313" key="3">
    <source>
        <dbReference type="Proteomes" id="UP000054248"/>
    </source>
</evidence>
<organism evidence="2 3">
    <name type="scientific">Tulasnella calospora MUT 4182</name>
    <dbReference type="NCBI Taxonomy" id="1051891"/>
    <lineage>
        <taxon>Eukaryota</taxon>
        <taxon>Fungi</taxon>
        <taxon>Dikarya</taxon>
        <taxon>Basidiomycota</taxon>
        <taxon>Agaricomycotina</taxon>
        <taxon>Agaricomycetes</taxon>
        <taxon>Cantharellales</taxon>
        <taxon>Tulasnellaceae</taxon>
        <taxon>Tulasnella</taxon>
    </lineage>
</organism>
<dbReference type="HOGENOM" id="CLU_2544282_0_0_1"/>
<evidence type="ECO:0000256" key="1">
    <source>
        <dbReference type="SAM" id="MobiDB-lite"/>
    </source>
</evidence>
<proteinExistence type="predicted"/>
<dbReference type="Proteomes" id="UP000054248">
    <property type="component" value="Unassembled WGS sequence"/>
</dbReference>
<accession>A0A0C3PU87</accession>
<reference evidence="3" key="2">
    <citation type="submission" date="2015-01" db="EMBL/GenBank/DDBJ databases">
        <title>Evolutionary Origins and Diversification of the Mycorrhizal Mutualists.</title>
        <authorList>
            <consortium name="DOE Joint Genome Institute"/>
            <consortium name="Mycorrhizal Genomics Consortium"/>
            <person name="Kohler A."/>
            <person name="Kuo A."/>
            <person name="Nagy L.G."/>
            <person name="Floudas D."/>
            <person name="Copeland A."/>
            <person name="Barry K.W."/>
            <person name="Cichocki N."/>
            <person name="Veneault-Fourrey C."/>
            <person name="LaButti K."/>
            <person name="Lindquist E.A."/>
            <person name="Lipzen A."/>
            <person name="Lundell T."/>
            <person name="Morin E."/>
            <person name="Murat C."/>
            <person name="Riley R."/>
            <person name="Ohm R."/>
            <person name="Sun H."/>
            <person name="Tunlid A."/>
            <person name="Henrissat B."/>
            <person name="Grigoriev I.V."/>
            <person name="Hibbett D.S."/>
            <person name="Martin F."/>
        </authorList>
    </citation>
    <scope>NUCLEOTIDE SEQUENCE [LARGE SCALE GENOMIC DNA]</scope>
    <source>
        <strain evidence="3">MUT 4182</strain>
    </source>
</reference>
<reference evidence="2 3" key="1">
    <citation type="submission" date="2014-04" db="EMBL/GenBank/DDBJ databases">
        <authorList>
            <consortium name="DOE Joint Genome Institute"/>
            <person name="Kuo A."/>
            <person name="Girlanda M."/>
            <person name="Perotto S."/>
            <person name="Kohler A."/>
            <person name="Nagy L.G."/>
            <person name="Floudas D."/>
            <person name="Copeland A."/>
            <person name="Barry K.W."/>
            <person name="Cichocki N."/>
            <person name="Veneault-Fourrey C."/>
            <person name="LaButti K."/>
            <person name="Lindquist E.A."/>
            <person name="Lipzen A."/>
            <person name="Lundell T."/>
            <person name="Morin E."/>
            <person name="Murat C."/>
            <person name="Sun H."/>
            <person name="Tunlid A."/>
            <person name="Henrissat B."/>
            <person name="Grigoriev I.V."/>
            <person name="Hibbett D.S."/>
            <person name="Martin F."/>
            <person name="Nordberg H.P."/>
            <person name="Cantor M.N."/>
            <person name="Hua S.X."/>
        </authorList>
    </citation>
    <scope>NUCLEOTIDE SEQUENCE [LARGE SCALE GENOMIC DNA]</scope>
    <source>
        <strain evidence="2 3">MUT 4182</strain>
    </source>
</reference>
<sequence length="83" mass="9220">MLAFRLGQPTSVLPPSLYAYDPPTQDWRTESGPRMLSPRGKRNGVGVNTRFTAGPWDSAFVGSVTPLEMETSLAAVRWKRRPT</sequence>
<evidence type="ECO:0000313" key="2">
    <source>
        <dbReference type="EMBL" id="KIO18405.1"/>
    </source>
</evidence>
<name>A0A0C3PU87_9AGAM</name>
<gene>
    <name evidence="2" type="ORF">M407DRAFT_159349</name>
</gene>
<dbReference type="AlphaFoldDB" id="A0A0C3PU87"/>